<dbReference type="PANTHER" id="PTHR43537">
    <property type="entry name" value="TRANSCRIPTIONAL REGULATOR, GNTR FAMILY"/>
    <property type="match status" value="1"/>
</dbReference>
<dbReference type="Proteomes" id="UP001241226">
    <property type="component" value="Chromosome 1"/>
</dbReference>
<accession>A0ABD7YIR5</accession>
<proteinExistence type="predicted"/>
<dbReference type="Pfam" id="PF07729">
    <property type="entry name" value="FCD"/>
    <property type="match status" value="1"/>
</dbReference>
<evidence type="ECO:0000259" key="4">
    <source>
        <dbReference type="PROSITE" id="PS50949"/>
    </source>
</evidence>
<protein>
    <submittedName>
        <fullName evidence="5">FCD domain-containing protein</fullName>
    </submittedName>
</protein>
<name>A0ABD7YIR5_9VIBR</name>
<dbReference type="CDD" id="cd07377">
    <property type="entry name" value="WHTH_GntR"/>
    <property type="match status" value="1"/>
</dbReference>
<evidence type="ECO:0000256" key="3">
    <source>
        <dbReference type="ARBA" id="ARBA00023163"/>
    </source>
</evidence>
<evidence type="ECO:0000313" key="5">
    <source>
        <dbReference type="EMBL" id="WGK84777.1"/>
    </source>
</evidence>
<keyword evidence="3" id="KW-0804">Transcription</keyword>
<dbReference type="GO" id="GO:0003677">
    <property type="term" value="F:DNA binding"/>
    <property type="evidence" value="ECO:0007669"/>
    <property type="project" value="UniProtKB-KW"/>
</dbReference>
<keyword evidence="1" id="KW-0805">Transcription regulation</keyword>
<keyword evidence="2" id="KW-0238">DNA-binding</keyword>
<dbReference type="SUPFAM" id="SSF48008">
    <property type="entry name" value="GntR ligand-binding domain-like"/>
    <property type="match status" value="1"/>
</dbReference>
<dbReference type="PANTHER" id="PTHR43537:SF53">
    <property type="entry name" value="HTH-TYPE TRANSCRIPTIONAL REPRESSOR NANR"/>
    <property type="match status" value="1"/>
</dbReference>
<dbReference type="Pfam" id="PF00392">
    <property type="entry name" value="GntR"/>
    <property type="match status" value="1"/>
</dbReference>
<dbReference type="Gene3D" id="1.10.10.10">
    <property type="entry name" value="Winged helix-like DNA-binding domain superfamily/Winged helix DNA-binding domain"/>
    <property type="match status" value="1"/>
</dbReference>
<dbReference type="SMART" id="SM00895">
    <property type="entry name" value="FCD"/>
    <property type="match status" value="1"/>
</dbReference>
<dbReference type="InterPro" id="IPR036388">
    <property type="entry name" value="WH-like_DNA-bd_sf"/>
</dbReference>
<sequence>MNIFTKNSVPTIKKKKLSDHVTDELERMIINNILKEGDTLPSERDMMDAFNVGRPSVREALQRLSQKGLVEIKSGEKTRVTRPSMDTVINNVSGLAIGVLSQAKEKKDFEQLRQLFEIVIVREAARTRTEDDLQRLQIALTRNKNSLGDYDEFVKSDVDFHIAIIQCINNPIATNLYTTFIDWLIKARNKALYSELHEKSYQHHCEIYNAIKSGDADTAEEVMNSHLKFVVESTS</sequence>
<dbReference type="InterPro" id="IPR000524">
    <property type="entry name" value="Tscrpt_reg_HTH_GntR"/>
</dbReference>
<dbReference type="EMBL" id="CP118711">
    <property type="protein sequence ID" value="WGK84777.1"/>
    <property type="molecule type" value="Genomic_DNA"/>
</dbReference>
<dbReference type="RefSeq" id="WP_261927262.1">
    <property type="nucleotide sequence ID" value="NZ_CALYLG010000277.1"/>
</dbReference>
<organism evidence="5 6">
    <name type="scientific">Vibrio aestuarianus</name>
    <dbReference type="NCBI Taxonomy" id="28171"/>
    <lineage>
        <taxon>Bacteria</taxon>
        <taxon>Pseudomonadati</taxon>
        <taxon>Pseudomonadota</taxon>
        <taxon>Gammaproteobacteria</taxon>
        <taxon>Vibrionales</taxon>
        <taxon>Vibrionaceae</taxon>
        <taxon>Vibrio</taxon>
    </lineage>
</organism>
<reference evidence="5 6" key="1">
    <citation type="submission" date="2022-02" db="EMBL/GenBank/DDBJ databases">
        <title>Emergence and expansion in Europe of a Vibrio aestuarianus clonal complex pathogenic for oysters.</title>
        <authorList>
            <person name="Mesnil A."/>
            <person name="Travers M.-A."/>
        </authorList>
    </citation>
    <scope>NUCLEOTIDE SEQUENCE [LARGE SCALE GENOMIC DNA]</scope>
    <source>
        <strain evidence="5 6">U17</strain>
    </source>
</reference>
<dbReference type="SUPFAM" id="SSF46785">
    <property type="entry name" value="Winged helix' DNA-binding domain"/>
    <property type="match status" value="1"/>
</dbReference>
<gene>
    <name evidence="5" type="ORF">PYE67_10370</name>
</gene>
<dbReference type="SMART" id="SM00345">
    <property type="entry name" value="HTH_GNTR"/>
    <property type="match status" value="1"/>
</dbReference>
<dbReference type="PRINTS" id="PR00035">
    <property type="entry name" value="HTHGNTR"/>
</dbReference>
<dbReference type="InterPro" id="IPR011711">
    <property type="entry name" value="GntR_C"/>
</dbReference>
<dbReference type="Gene3D" id="1.20.120.530">
    <property type="entry name" value="GntR ligand-binding domain-like"/>
    <property type="match status" value="1"/>
</dbReference>
<dbReference type="AlphaFoldDB" id="A0ABD7YIR5"/>
<dbReference type="InterPro" id="IPR036390">
    <property type="entry name" value="WH_DNA-bd_sf"/>
</dbReference>
<evidence type="ECO:0000313" key="6">
    <source>
        <dbReference type="Proteomes" id="UP001241226"/>
    </source>
</evidence>
<evidence type="ECO:0000256" key="2">
    <source>
        <dbReference type="ARBA" id="ARBA00023125"/>
    </source>
</evidence>
<dbReference type="PROSITE" id="PS50949">
    <property type="entry name" value="HTH_GNTR"/>
    <property type="match status" value="1"/>
</dbReference>
<feature type="domain" description="HTH gntR-type" evidence="4">
    <location>
        <begin position="15"/>
        <end position="83"/>
    </location>
</feature>
<dbReference type="InterPro" id="IPR008920">
    <property type="entry name" value="TF_FadR/GntR_C"/>
</dbReference>
<evidence type="ECO:0000256" key="1">
    <source>
        <dbReference type="ARBA" id="ARBA00023015"/>
    </source>
</evidence>